<dbReference type="InterPro" id="IPR050902">
    <property type="entry name" value="ABC_Transporter_SBP"/>
</dbReference>
<dbReference type="PANTHER" id="PTHR30535">
    <property type="entry name" value="VITAMIN B12-BINDING PROTEIN"/>
    <property type="match status" value="1"/>
</dbReference>
<evidence type="ECO:0000256" key="2">
    <source>
        <dbReference type="ARBA" id="ARBA00022729"/>
    </source>
</evidence>
<sequence length="275" mass="31633">MKRIVSICPSNTEILCLLGLEDRLVGVDDYSDWPESVKHLPRLGPDLDIDMEKVHSLQPDWVLASLSVPGMEKNVERLRQAGIPHLVLYPKSLKDIPRDIRTVGSVCGVEETAERTATLFEDRIREIRERVPKGQPRPRLYWEWWPKPVFTPGGRNWLTDVSEIVGGINIFGDVDRESVQTDWETVAAREPDYTLIVWTGVRTDRIRKQLITNRPAFRGKRFAREDRVHILDEGWYCRPSPRLLTGIQHLAHILYPDRFTAPDPDRPLAPIAVQP</sequence>
<dbReference type="AlphaFoldDB" id="A0A8D5UDA3"/>
<protein>
    <submittedName>
        <fullName evidence="4">Cobalamin-binding protein</fullName>
    </submittedName>
</protein>
<feature type="domain" description="Fe/B12 periplasmic-binding" evidence="3">
    <location>
        <begin position="3"/>
        <end position="258"/>
    </location>
</feature>
<dbReference type="RefSeq" id="WP_212774232.1">
    <property type="nucleotide sequence ID" value="NZ_AP024601.1"/>
</dbReference>
<dbReference type="PROSITE" id="PS50983">
    <property type="entry name" value="FE_B12_PBP"/>
    <property type="match status" value="1"/>
</dbReference>
<dbReference type="InterPro" id="IPR054828">
    <property type="entry name" value="Vit_B12_bind_prot"/>
</dbReference>
<accession>A0A8D5UDA3</accession>
<dbReference type="Proteomes" id="UP000677436">
    <property type="component" value="Chromosome"/>
</dbReference>
<dbReference type="Pfam" id="PF01497">
    <property type="entry name" value="Peripla_BP_2"/>
    <property type="match status" value="1"/>
</dbReference>
<evidence type="ECO:0000313" key="4">
    <source>
        <dbReference type="EMBL" id="BCU80929.1"/>
    </source>
</evidence>
<evidence type="ECO:0000259" key="3">
    <source>
        <dbReference type="PROSITE" id="PS50983"/>
    </source>
</evidence>
<gene>
    <name evidence="4" type="ORF">JIR001_07120</name>
</gene>
<proteinExistence type="inferred from homology"/>
<reference evidence="4" key="2">
    <citation type="journal article" date="2021" name="Microbiol. Resour. Announc.">
        <title>Complete Genome Sequence of Polycladomyces abyssicola JIR-001T, Isolated from Hemipelagic Sediment in Deep Seawater.</title>
        <authorList>
            <person name="Tsubouchi T."/>
            <person name="Kaneko Y."/>
        </authorList>
    </citation>
    <scope>NUCLEOTIDE SEQUENCE</scope>
    <source>
        <strain evidence="4">JIR-001</strain>
    </source>
</reference>
<keyword evidence="5" id="KW-1185">Reference proteome</keyword>
<evidence type="ECO:0000313" key="5">
    <source>
        <dbReference type="Proteomes" id="UP000677436"/>
    </source>
</evidence>
<comment type="similarity">
    <text evidence="1">Belongs to the bacterial solute-binding protein 8 family.</text>
</comment>
<keyword evidence="2" id="KW-0732">Signal</keyword>
<dbReference type="PANTHER" id="PTHR30535:SF34">
    <property type="entry name" value="MOLYBDATE-BINDING PROTEIN MOLA"/>
    <property type="match status" value="1"/>
</dbReference>
<organism evidence="4 5">
    <name type="scientific">Polycladomyces abyssicola</name>
    <dbReference type="NCBI Taxonomy" id="1125966"/>
    <lineage>
        <taxon>Bacteria</taxon>
        <taxon>Bacillati</taxon>
        <taxon>Bacillota</taxon>
        <taxon>Bacilli</taxon>
        <taxon>Bacillales</taxon>
        <taxon>Thermoactinomycetaceae</taxon>
        <taxon>Polycladomyces</taxon>
    </lineage>
</organism>
<dbReference type="NCBIfam" id="NF038402">
    <property type="entry name" value="TroA_like"/>
    <property type="match status" value="1"/>
</dbReference>
<dbReference type="Gene3D" id="3.40.50.1980">
    <property type="entry name" value="Nitrogenase molybdenum iron protein domain"/>
    <property type="match status" value="2"/>
</dbReference>
<dbReference type="InterPro" id="IPR002491">
    <property type="entry name" value="ABC_transptr_periplasmic_BD"/>
</dbReference>
<reference evidence="4" key="1">
    <citation type="journal article" date="2013" name="Int. J. Syst. Evol. Microbiol.">
        <title>Polycladomyces abyssicola gen. nov., sp. nov., a thermophilic filamentous bacterium isolated from hemipelagic sediment.</title>
        <authorList>
            <person name="Tsubouchi T."/>
            <person name="Shimane Y."/>
            <person name="Mori K."/>
            <person name="Usui K."/>
            <person name="Hiraki T."/>
            <person name="Tame A."/>
            <person name="Uematsu K."/>
            <person name="Maruyama T."/>
            <person name="Hatada Y."/>
        </authorList>
    </citation>
    <scope>NUCLEOTIDE SEQUENCE</scope>
    <source>
        <strain evidence="4">JIR-001</strain>
    </source>
</reference>
<name>A0A8D5UDA3_9BACL</name>
<dbReference type="CDD" id="cd01144">
    <property type="entry name" value="BtuF"/>
    <property type="match status" value="1"/>
</dbReference>
<dbReference type="SUPFAM" id="SSF53807">
    <property type="entry name" value="Helical backbone' metal receptor"/>
    <property type="match status" value="1"/>
</dbReference>
<evidence type="ECO:0000256" key="1">
    <source>
        <dbReference type="ARBA" id="ARBA00008814"/>
    </source>
</evidence>
<dbReference type="EMBL" id="AP024601">
    <property type="protein sequence ID" value="BCU80929.1"/>
    <property type="molecule type" value="Genomic_DNA"/>
</dbReference>
<dbReference type="KEGG" id="pabs:JIR001_07120"/>